<evidence type="ECO:0000256" key="4">
    <source>
        <dbReference type="ARBA" id="ARBA00022989"/>
    </source>
</evidence>
<organism evidence="8 9">
    <name type="scientific">Basidiobolus meristosporus CBS 931.73</name>
    <dbReference type="NCBI Taxonomy" id="1314790"/>
    <lineage>
        <taxon>Eukaryota</taxon>
        <taxon>Fungi</taxon>
        <taxon>Fungi incertae sedis</taxon>
        <taxon>Zoopagomycota</taxon>
        <taxon>Entomophthoromycotina</taxon>
        <taxon>Basidiobolomycetes</taxon>
        <taxon>Basidiobolales</taxon>
        <taxon>Basidiobolaceae</taxon>
        <taxon>Basidiobolus</taxon>
    </lineage>
</organism>
<dbReference type="PANTHER" id="PTHR10556:SF35">
    <property type="entry name" value="3-OXO-5-ALPHA-STEROID 4-DEHYDROGENASE FAMILY PROTEIN"/>
    <property type="match status" value="1"/>
</dbReference>
<keyword evidence="4 6" id="KW-1133">Transmembrane helix</keyword>
<evidence type="ECO:0000256" key="1">
    <source>
        <dbReference type="ARBA" id="ARBA00004141"/>
    </source>
</evidence>
<evidence type="ECO:0000259" key="7">
    <source>
        <dbReference type="Pfam" id="PF02544"/>
    </source>
</evidence>
<dbReference type="EMBL" id="MCFE01000147">
    <property type="protein sequence ID" value="ORX96727.1"/>
    <property type="molecule type" value="Genomic_DNA"/>
</dbReference>
<dbReference type="PIRSF" id="PIRSF015596">
    <property type="entry name" value="5_alpha-SR2"/>
    <property type="match status" value="1"/>
</dbReference>
<dbReference type="Pfam" id="PF02544">
    <property type="entry name" value="Steroid_dh"/>
    <property type="match status" value="1"/>
</dbReference>
<dbReference type="InParanoid" id="A0A1Y1YFH0"/>
<dbReference type="AlphaFoldDB" id="A0A1Y1YFH0"/>
<dbReference type="GO" id="GO:0003865">
    <property type="term" value="F:3-oxo-5-alpha-steroid 4-dehydrogenase activity"/>
    <property type="evidence" value="ECO:0007669"/>
    <property type="project" value="InterPro"/>
</dbReference>
<dbReference type="InterPro" id="IPR039357">
    <property type="entry name" value="SRD5A/TECR"/>
</dbReference>
<evidence type="ECO:0000256" key="5">
    <source>
        <dbReference type="ARBA" id="ARBA00023136"/>
    </source>
</evidence>
<proteinExistence type="inferred from homology"/>
<feature type="transmembrane region" description="Helical" evidence="6">
    <location>
        <begin position="89"/>
        <end position="107"/>
    </location>
</feature>
<dbReference type="STRING" id="1314790.A0A1Y1YFH0"/>
<name>A0A1Y1YFH0_9FUNG</name>
<protein>
    <submittedName>
        <fullName evidence="8">SRD5A1 protein</fullName>
    </submittedName>
</protein>
<dbReference type="GO" id="GO:0008202">
    <property type="term" value="P:steroid metabolic process"/>
    <property type="evidence" value="ECO:0007669"/>
    <property type="project" value="InterPro"/>
</dbReference>
<evidence type="ECO:0000256" key="3">
    <source>
        <dbReference type="ARBA" id="ARBA00022692"/>
    </source>
</evidence>
<comment type="similarity">
    <text evidence="2">Belongs to the steroid 5-alpha reductase family.</text>
</comment>
<keyword evidence="5 6" id="KW-0472">Membrane</keyword>
<dbReference type="PANTHER" id="PTHR10556">
    <property type="entry name" value="3-OXO-5-ALPHA-STEROID 4-DEHYDROGENASE"/>
    <property type="match status" value="1"/>
</dbReference>
<feature type="domain" description="3-oxo-5-alpha-steroid 4-dehydrogenase C-terminal" evidence="7">
    <location>
        <begin position="122"/>
        <end position="275"/>
    </location>
</feature>
<keyword evidence="9" id="KW-1185">Reference proteome</keyword>
<dbReference type="PROSITE" id="PS50244">
    <property type="entry name" value="S5A_REDUCTASE"/>
    <property type="match status" value="1"/>
</dbReference>
<feature type="transmembrane region" description="Helical" evidence="6">
    <location>
        <begin position="26"/>
        <end position="51"/>
    </location>
</feature>
<dbReference type="OrthoDB" id="5788137at2759"/>
<comment type="caution">
    <text evidence="8">The sequence shown here is derived from an EMBL/GenBank/DDBJ whole genome shotgun (WGS) entry which is preliminary data.</text>
</comment>
<evidence type="ECO:0000256" key="6">
    <source>
        <dbReference type="SAM" id="Phobius"/>
    </source>
</evidence>
<dbReference type="GO" id="GO:0016020">
    <property type="term" value="C:membrane"/>
    <property type="evidence" value="ECO:0007669"/>
    <property type="project" value="UniProtKB-SubCell"/>
</dbReference>
<dbReference type="InterPro" id="IPR016636">
    <property type="entry name" value="3-oxo-5-alpha-steroid_4-DH"/>
</dbReference>
<feature type="transmembrane region" description="Helical" evidence="6">
    <location>
        <begin position="161"/>
        <end position="179"/>
    </location>
</feature>
<evidence type="ECO:0000313" key="9">
    <source>
        <dbReference type="Proteomes" id="UP000193498"/>
    </source>
</evidence>
<comment type="subcellular location">
    <subcellularLocation>
        <location evidence="1">Membrane</location>
        <topology evidence="1">Multi-pass membrane protein</topology>
    </subcellularLocation>
</comment>
<evidence type="ECO:0000313" key="8">
    <source>
        <dbReference type="EMBL" id="ORX96727.1"/>
    </source>
</evidence>
<accession>A0A1Y1YFH0</accession>
<dbReference type="FunCoup" id="A0A1Y1YFH0">
    <property type="interactions" value="33"/>
</dbReference>
<reference evidence="8 9" key="1">
    <citation type="submission" date="2016-07" db="EMBL/GenBank/DDBJ databases">
        <title>Pervasive Adenine N6-methylation of Active Genes in Fungi.</title>
        <authorList>
            <consortium name="DOE Joint Genome Institute"/>
            <person name="Mondo S.J."/>
            <person name="Dannebaum R.O."/>
            <person name="Kuo R.C."/>
            <person name="Labutti K."/>
            <person name="Haridas S."/>
            <person name="Kuo A."/>
            <person name="Salamov A."/>
            <person name="Ahrendt S.R."/>
            <person name="Lipzen A."/>
            <person name="Sullivan W."/>
            <person name="Andreopoulos W.B."/>
            <person name="Clum A."/>
            <person name="Lindquist E."/>
            <person name="Daum C."/>
            <person name="Ramamoorthy G.K."/>
            <person name="Gryganskyi A."/>
            <person name="Culley D."/>
            <person name="Magnuson J.K."/>
            <person name="James T.Y."/>
            <person name="O'Malley M.A."/>
            <person name="Stajich J.E."/>
            <person name="Spatafora J.W."/>
            <person name="Visel A."/>
            <person name="Grigoriev I.V."/>
        </authorList>
    </citation>
    <scope>NUCLEOTIDE SEQUENCE [LARGE SCALE GENOMIC DNA]</scope>
    <source>
        <strain evidence="8 9">CBS 931.73</strain>
    </source>
</reference>
<feature type="transmembrane region" description="Helical" evidence="6">
    <location>
        <begin position="63"/>
        <end position="83"/>
    </location>
</feature>
<sequence length="275" mass="31293">MDVFSFTNGTYRGIEDPEVVLLNRVVYFYLLFPVIVVVASCVLTSPYGMLANNVPFGRVPGKLGWVVMEAVSPLIYLLCFFVPSSTQSPQPTIAGYFFLGLWLVHYINRSFVSVWRSPYRSPIPVVACLCAIFFNTGNAYMNGRWVAVFGEYPDLYLTRPNFLLGTVLFLVGFLGNIRAENVLMNLRRNYTPGKDKSKYRIPRGFLFEYVSCPHYFFEILEWSGYAVATNSIPGVLFALCTAANLIPRAVQIHRWYQTTFKDYPSTRKAVIPMIL</sequence>
<dbReference type="Gene3D" id="1.20.120.1630">
    <property type="match status" value="1"/>
</dbReference>
<feature type="transmembrane region" description="Helical" evidence="6">
    <location>
        <begin position="119"/>
        <end position="141"/>
    </location>
</feature>
<gene>
    <name evidence="8" type="ORF">K493DRAFT_259379</name>
</gene>
<evidence type="ECO:0000256" key="2">
    <source>
        <dbReference type="ARBA" id="ARBA00007742"/>
    </source>
</evidence>
<dbReference type="Proteomes" id="UP000193498">
    <property type="component" value="Unassembled WGS sequence"/>
</dbReference>
<keyword evidence="3 6" id="KW-0812">Transmembrane</keyword>
<dbReference type="InterPro" id="IPR001104">
    <property type="entry name" value="3-oxo-5_a-steroid_4-DH_C"/>
</dbReference>